<keyword evidence="5" id="KW-0132">Cell division</keyword>
<dbReference type="GO" id="GO:0030496">
    <property type="term" value="C:midbody"/>
    <property type="evidence" value="ECO:0007669"/>
    <property type="project" value="UniProtKB-SubCell"/>
</dbReference>
<dbReference type="FunFam" id="3.40.50.300:FF:000162">
    <property type="entry name" value="septin-7 isoform X1"/>
    <property type="match status" value="1"/>
</dbReference>
<keyword evidence="11" id="KW-0137">Centromere</keyword>
<dbReference type="InterPro" id="IPR027417">
    <property type="entry name" value="P-loop_NTPase"/>
</dbReference>
<evidence type="ECO:0000256" key="13">
    <source>
        <dbReference type="SAM" id="Coils"/>
    </source>
</evidence>
<keyword evidence="6 12" id="KW-0547">Nucleotide-binding</keyword>
<name>A0A315VM70_GAMAF</name>
<dbReference type="GO" id="GO:0005525">
    <property type="term" value="F:GTP binding"/>
    <property type="evidence" value="ECO:0007669"/>
    <property type="project" value="UniProtKB-KW"/>
</dbReference>
<dbReference type="Proteomes" id="UP000250572">
    <property type="component" value="Unassembled WGS sequence"/>
</dbReference>
<dbReference type="STRING" id="33528.ENSGAFP00000004209"/>
<dbReference type="PIRSF" id="PIRSF006698">
    <property type="entry name" value="Septin"/>
    <property type="match status" value="1"/>
</dbReference>
<dbReference type="GO" id="GO:0005856">
    <property type="term" value="C:cytoskeleton"/>
    <property type="evidence" value="ECO:0007669"/>
    <property type="project" value="UniProtKB-ARBA"/>
</dbReference>
<feature type="coiled-coil region" evidence="13">
    <location>
        <begin position="409"/>
        <end position="450"/>
    </location>
</feature>
<evidence type="ECO:0000256" key="14">
    <source>
        <dbReference type="SAM" id="MobiDB-lite"/>
    </source>
</evidence>
<evidence type="ECO:0000256" key="11">
    <source>
        <dbReference type="ARBA" id="ARBA00023328"/>
    </source>
</evidence>
<comment type="caution">
    <text evidence="16">The sequence shown here is derived from an EMBL/GenBank/DDBJ whole genome shotgun (WGS) entry which is preliminary data.</text>
</comment>
<reference evidence="16 17" key="1">
    <citation type="journal article" date="2018" name="G3 (Bethesda)">
        <title>A High-Quality Reference Genome for the Invasive Mosquitofish Gambusia affinis Using a Chicago Library.</title>
        <authorList>
            <person name="Hoffberg S.L."/>
            <person name="Troendle N.J."/>
            <person name="Glenn T.C."/>
            <person name="Mahmud O."/>
            <person name="Louha S."/>
            <person name="Chalopin D."/>
            <person name="Bennetzen J.L."/>
            <person name="Mauricio R."/>
        </authorList>
    </citation>
    <scope>NUCLEOTIDE SEQUENCE [LARGE SCALE GENOMIC DNA]</scope>
    <source>
        <strain evidence="16">NE01/NJP1002.9</strain>
        <tissue evidence="16">Muscle</tissue>
    </source>
</reference>
<keyword evidence="17" id="KW-1185">Reference proteome</keyword>
<comment type="subcellular location">
    <subcellularLocation>
        <location evidence="3">Chromosome</location>
        <location evidence="3">Centromere</location>
        <location evidence="3">Kinetochore</location>
    </subcellularLocation>
    <subcellularLocation>
        <location evidence="2">Cleavage furrow</location>
    </subcellularLocation>
    <subcellularLocation>
        <location evidence="1">Midbody</location>
    </subcellularLocation>
</comment>
<evidence type="ECO:0000313" key="17">
    <source>
        <dbReference type="Proteomes" id="UP000250572"/>
    </source>
</evidence>
<evidence type="ECO:0000256" key="8">
    <source>
        <dbReference type="ARBA" id="ARBA00023054"/>
    </source>
</evidence>
<keyword evidence="9 12" id="KW-0342">GTP-binding</keyword>
<dbReference type="InterPro" id="IPR016491">
    <property type="entry name" value="Septin"/>
</dbReference>
<evidence type="ECO:0000256" key="2">
    <source>
        <dbReference type="ARBA" id="ARBA00004626"/>
    </source>
</evidence>
<dbReference type="EMBL" id="NHOQ01001491">
    <property type="protein sequence ID" value="PWA24112.1"/>
    <property type="molecule type" value="Genomic_DNA"/>
</dbReference>
<dbReference type="InterPro" id="IPR030379">
    <property type="entry name" value="G_SEPTIN_dom"/>
</dbReference>
<keyword evidence="7" id="KW-0995">Kinetochore</keyword>
<dbReference type="CDD" id="cd01850">
    <property type="entry name" value="CDC_Septin"/>
    <property type="match status" value="1"/>
</dbReference>
<evidence type="ECO:0000256" key="12">
    <source>
        <dbReference type="RuleBase" id="RU004560"/>
    </source>
</evidence>
<dbReference type="GO" id="GO:0051301">
    <property type="term" value="P:cell division"/>
    <property type="evidence" value="ECO:0007669"/>
    <property type="project" value="UniProtKB-KW"/>
</dbReference>
<feature type="domain" description="Septin-type G" evidence="15">
    <location>
        <begin position="25"/>
        <end position="313"/>
    </location>
</feature>
<dbReference type="GO" id="GO:0032154">
    <property type="term" value="C:cleavage furrow"/>
    <property type="evidence" value="ECO:0007669"/>
    <property type="project" value="UniProtKB-SubCell"/>
</dbReference>
<comment type="similarity">
    <text evidence="12">Belongs to the TRAFAC class TrmE-Era-EngA-EngB-Septin-like GTPase superfamily. Septin GTPase family.</text>
</comment>
<evidence type="ECO:0000256" key="6">
    <source>
        <dbReference type="ARBA" id="ARBA00022741"/>
    </source>
</evidence>
<evidence type="ECO:0000256" key="3">
    <source>
        <dbReference type="ARBA" id="ARBA00004629"/>
    </source>
</evidence>
<evidence type="ECO:0000256" key="1">
    <source>
        <dbReference type="ARBA" id="ARBA00004214"/>
    </source>
</evidence>
<evidence type="ECO:0000256" key="9">
    <source>
        <dbReference type="ARBA" id="ARBA00023134"/>
    </source>
</evidence>
<evidence type="ECO:0000256" key="7">
    <source>
        <dbReference type="ARBA" id="ARBA00022838"/>
    </source>
</evidence>
<sequence>QQKNLEGYVGFANLPNQVYRKSVKRGFEFTLMVVGESGLGKSTLINSLFLTDLYSPEYPGPSHRIKKTVQVEALMEGCCPLLSLTHCSIVEQSQVLIKEGGVHLLLTIVDTPGFGDAVDNSNCWQPVTDYIDNKFEDFLNSESRVNRRLMPDSRVHCCLYFIAPSGHGLKPLDIEFMKRLHEKVNVIPLIAKADTMTPEECQQFKKQIMKEIHEHKIKIYDFPETDNEEEMKMIRKIKDRLPLAVVGSNTIIEVNGKRVRGRQYPWGVAEVENGDHCDFTILRNMLIRTHMQDLKDVTNNVHYENYRSRKLAAVTYNGVDNNKNKGQLTKPDTPDDMSPLAQMEEERREHVAKMKKMELEMEQVFDMKVKEKVQKLQDSEVEVHGRGRIKSVCFPEQISERILLSLQLQKRHEQMKKNLQAQYKELEEKRRQFEEEVNTWETHQRILEQQKLELNRTIDKGKKKKIF</sequence>
<dbReference type="GO" id="GO:0000776">
    <property type="term" value="C:kinetochore"/>
    <property type="evidence" value="ECO:0007669"/>
    <property type="project" value="UniProtKB-KW"/>
</dbReference>
<accession>A0A315VM70</accession>
<evidence type="ECO:0000256" key="10">
    <source>
        <dbReference type="ARBA" id="ARBA00023306"/>
    </source>
</evidence>
<dbReference type="PANTHER" id="PTHR18884">
    <property type="entry name" value="SEPTIN"/>
    <property type="match status" value="1"/>
</dbReference>
<evidence type="ECO:0000313" key="16">
    <source>
        <dbReference type="EMBL" id="PWA24112.1"/>
    </source>
</evidence>
<protein>
    <recommendedName>
        <fullName evidence="4">Septin-7</fullName>
    </recommendedName>
</protein>
<evidence type="ECO:0000256" key="4">
    <source>
        <dbReference type="ARBA" id="ARBA00018906"/>
    </source>
</evidence>
<dbReference type="Pfam" id="PF00735">
    <property type="entry name" value="Septin"/>
    <property type="match status" value="2"/>
</dbReference>
<evidence type="ECO:0000256" key="5">
    <source>
        <dbReference type="ARBA" id="ARBA00022618"/>
    </source>
</evidence>
<dbReference type="PROSITE" id="PS51719">
    <property type="entry name" value="G_SEPTIN"/>
    <property type="match status" value="1"/>
</dbReference>
<organism evidence="16 17">
    <name type="scientific">Gambusia affinis</name>
    <name type="common">Western mosquitofish</name>
    <name type="synonym">Heterandria affinis</name>
    <dbReference type="NCBI Taxonomy" id="33528"/>
    <lineage>
        <taxon>Eukaryota</taxon>
        <taxon>Metazoa</taxon>
        <taxon>Chordata</taxon>
        <taxon>Craniata</taxon>
        <taxon>Vertebrata</taxon>
        <taxon>Euteleostomi</taxon>
        <taxon>Actinopterygii</taxon>
        <taxon>Neopterygii</taxon>
        <taxon>Teleostei</taxon>
        <taxon>Neoteleostei</taxon>
        <taxon>Acanthomorphata</taxon>
        <taxon>Ovalentaria</taxon>
        <taxon>Atherinomorphae</taxon>
        <taxon>Cyprinodontiformes</taxon>
        <taxon>Poeciliidae</taxon>
        <taxon>Poeciliinae</taxon>
        <taxon>Gambusia</taxon>
    </lineage>
</organism>
<dbReference type="SUPFAM" id="SSF52540">
    <property type="entry name" value="P-loop containing nucleoside triphosphate hydrolases"/>
    <property type="match status" value="1"/>
</dbReference>
<proteinExistence type="inferred from homology"/>
<gene>
    <name evidence="16" type="ORF">CCH79_00016809</name>
</gene>
<dbReference type="AlphaFoldDB" id="A0A315VM70"/>
<keyword evidence="8 13" id="KW-0175">Coiled coil</keyword>
<evidence type="ECO:0000259" key="15">
    <source>
        <dbReference type="PROSITE" id="PS51719"/>
    </source>
</evidence>
<dbReference type="Gene3D" id="3.40.50.300">
    <property type="entry name" value="P-loop containing nucleotide triphosphate hydrolases"/>
    <property type="match status" value="1"/>
</dbReference>
<feature type="region of interest" description="Disordered" evidence="14">
    <location>
        <begin position="319"/>
        <end position="338"/>
    </location>
</feature>
<keyword evidence="10" id="KW-0131">Cell cycle</keyword>
<feature type="non-terminal residue" evidence="16">
    <location>
        <position position="1"/>
    </location>
</feature>